<evidence type="ECO:0000313" key="2">
    <source>
        <dbReference type="EnsemblPlants" id="AES65188"/>
    </source>
</evidence>
<sequence>MDKFLNDLERDKPVRFFNEKLWQKFLQLVEFNIHPFNSVLFGINFNPKVADFGLAKLLN</sequence>
<evidence type="ECO:0000313" key="1">
    <source>
        <dbReference type="EMBL" id="AES65188.1"/>
    </source>
</evidence>
<gene>
    <name evidence="1" type="ordered locus">MTR_2g036450</name>
</gene>
<reference evidence="1 3" key="2">
    <citation type="journal article" date="2014" name="BMC Genomics">
        <title>An improved genome release (version Mt4.0) for the model legume Medicago truncatula.</title>
        <authorList>
            <person name="Tang H."/>
            <person name="Krishnakumar V."/>
            <person name="Bidwell S."/>
            <person name="Rosen B."/>
            <person name="Chan A."/>
            <person name="Zhou S."/>
            <person name="Gentzbittel L."/>
            <person name="Childs K.L."/>
            <person name="Yandell M."/>
            <person name="Gundlach H."/>
            <person name="Mayer K.F."/>
            <person name="Schwartz D.C."/>
            <person name="Town C.D."/>
        </authorList>
    </citation>
    <scope>GENOME REANNOTATION</scope>
    <source>
        <strain evidence="2 3">cv. Jemalong A17</strain>
    </source>
</reference>
<dbReference type="EnsemblPlants" id="AES65188">
    <property type="protein sequence ID" value="AES65188"/>
    <property type="gene ID" value="MTR_2g036450"/>
</dbReference>
<protein>
    <submittedName>
        <fullName evidence="1 2">Uncharacterized protein</fullName>
    </submittedName>
</protein>
<evidence type="ECO:0000313" key="3">
    <source>
        <dbReference type="Proteomes" id="UP000002051"/>
    </source>
</evidence>
<name>G7IG59_MEDTR</name>
<keyword evidence="3" id="KW-1185">Reference proteome</keyword>
<dbReference type="PaxDb" id="3880-AES65188"/>
<reference evidence="2" key="3">
    <citation type="submission" date="2015-04" db="UniProtKB">
        <authorList>
            <consortium name="EnsemblPlants"/>
        </authorList>
    </citation>
    <scope>IDENTIFICATION</scope>
    <source>
        <strain evidence="2">cv. Jemalong A17</strain>
    </source>
</reference>
<dbReference type="HOGENOM" id="CLU_2964292_0_0_1"/>
<dbReference type="AlphaFoldDB" id="G7IG59"/>
<organism evidence="1 3">
    <name type="scientific">Medicago truncatula</name>
    <name type="common">Barrel medic</name>
    <name type="synonym">Medicago tribuloides</name>
    <dbReference type="NCBI Taxonomy" id="3880"/>
    <lineage>
        <taxon>Eukaryota</taxon>
        <taxon>Viridiplantae</taxon>
        <taxon>Streptophyta</taxon>
        <taxon>Embryophyta</taxon>
        <taxon>Tracheophyta</taxon>
        <taxon>Spermatophyta</taxon>
        <taxon>Magnoliopsida</taxon>
        <taxon>eudicotyledons</taxon>
        <taxon>Gunneridae</taxon>
        <taxon>Pentapetalae</taxon>
        <taxon>rosids</taxon>
        <taxon>fabids</taxon>
        <taxon>Fabales</taxon>
        <taxon>Fabaceae</taxon>
        <taxon>Papilionoideae</taxon>
        <taxon>50 kb inversion clade</taxon>
        <taxon>NPAAA clade</taxon>
        <taxon>Hologalegina</taxon>
        <taxon>IRL clade</taxon>
        <taxon>Trifolieae</taxon>
        <taxon>Medicago</taxon>
    </lineage>
</organism>
<accession>G7IG59</accession>
<proteinExistence type="predicted"/>
<dbReference type="Proteomes" id="UP000002051">
    <property type="component" value="Chromosome 2"/>
</dbReference>
<reference evidence="1 3" key="1">
    <citation type="journal article" date="2011" name="Nature">
        <title>The Medicago genome provides insight into the evolution of rhizobial symbioses.</title>
        <authorList>
            <person name="Young N.D."/>
            <person name="Debelle F."/>
            <person name="Oldroyd G.E."/>
            <person name="Geurts R."/>
            <person name="Cannon S.B."/>
            <person name="Udvardi M.K."/>
            <person name="Benedito V.A."/>
            <person name="Mayer K.F."/>
            <person name="Gouzy J."/>
            <person name="Schoof H."/>
            <person name="Van de Peer Y."/>
            <person name="Proost S."/>
            <person name="Cook D.R."/>
            <person name="Meyers B.C."/>
            <person name="Spannagl M."/>
            <person name="Cheung F."/>
            <person name="De Mita S."/>
            <person name="Krishnakumar V."/>
            <person name="Gundlach H."/>
            <person name="Zhou S."/>
            <person name="Mudge J."/>
            <person name="Bharti A.K."/>
            <person name="Murray J.D."/>
            <person name="Naoumkina M.A."/>
            <person name="Rosen B."/>
            <person name="Silverstein K.A."/>
            <person name="Tang H."/>
            <person name="Rombauts S."/>
            <person name="Zhao P.X."/>
            <person name="Zhou P."/>
            <person name="Barbe V."/>
            <person name="Bardou P."/>
            <person name="Bechner M."/>
            <person name="Bellec A."/>
            <person name="Berger A."/>
            <person name="Berges H."/>
            <person name="Bidwell S."/>
            <person name="Bisseling T."/>
            <person name="Choisne N."/>
            <person name="Couloux A."/>
            <person name="Denny R."/>
            <person name="Deshpande S."/>
            <person name="Dai X."/>
            <person name="Doyle J.J."/>
            <person name="Dudez A.M."/>
            <person name="Farmer A.D."/>
            <person name="Fouteau S."/>
            <person name="Franken C."/>
            <person name="Gibelin C."/>
            <person name="Gish J."/>
            <person name="Goldstein S."/>
            <person name="Gonzalez A.J."/>
            <person name="Green P.J."/>
            <person name="Hallab A."/>
            <person name="Hartog M."/>
            <person name="Hua A."/>
            <person name="Humphray S.J."/>
            <person name="Jeong D.H."/>
            <person name="Jing Y."/>
            <person name="Jocker A."/>
            <person name="Kenton S.M."/>
            <person name="Kim D.J."/>
            <person name="Klee K."/>
            <person name="Lai H."/>
            <person name="Lang C."/>
            <person name="Lin S."/>
            <person name="Macmil S.L."/>
            <person name="Magdelenat G."/>
            <person name="Matthews L."/>
            <person name="McCorrison J."/>
            <person name="Monaghan E.L."/>
            <person name="Mun J.H."/>
            <person name="Najar F.Z."/>
            <person name="Nicholson C."/>
            <person name="Noirot C."/>
            <person name="O'Bleness M."/>
            <person name="Paule C.R."/>
            <person name="Poulain J."/>
            <person name="Prion F."/>
            <person name="Qin B."/>
            <person name="Qu C."/>
            <person name="Retzel E.F."/>
            <person name="Riddle C."/>
            <person name="Sallet E."/>
            <person name="Samain S."/>
            <person name="Samson N."/>
            <person name="Sanders I."/>
            <person name="Saurat O."/>
            <person name="Scarpelli C."/>
            <person name="Schiex T."/>
            <person name="Segurens B."/>
            <person name="Severin A.J."/>
            <person name="Sherrier D.J."/>
            <person name="Shi R."/>
            <person name="Sims S."/>
            <person name="Singer S.R."/>
            <person name="Sinharoy S."/>
            <person name="Sterck L."/>
            <person name="Viollet A."/>
            <person name="Wang B.B."/>
            <person name="Wang K."/>
            <person name="Wang M."/>
            <person name="Wang X."/>
            <person name="Warfsmann J."/>
            <person name="Weissenbach J."/>
            <person name="White D.D."/>
            <person name="White J.D."/>
            <person name="Wiley G.B."/>
            <person name="Wincker P."/>
            <person name="Xing Y."/>
            <person name="Yang L."/>
            <person name="Yao Z."/>
            <person name="Ying F."/>
            <person name="Zhai J."/>
            <person name="Zhou L."/>
            <person name="Zuber A."/>
            <person name="Denarie J."/>
            <person name="Dixon R.A."/>
            <person name="May G.D."/>
            <person name="Schwartz D.C."/>
            <person name="Rogers J."/>
            <person name="Quetier F."/>
            <person name="Town C.D."/>
            <person name="Roe B.A."/>
        </authorList>
    </citation>
    <scope>NUCLEOTIDE SEQUENCE [LARGE SCALE GENOMIC DNA]</scope>
    <source>
        <strain evidence="1">A17</strain>
        <strain evidence="2 3">cv. Jemalong A17</strain>
    </source>
</reference>
<dbReference type="EMBL" id="CM001218">
    <property type="protein sequence ID" value="AES65188.1"/>
    <property type="molecule type" value="Genomic_DNA"/>
</dbReference>